<dbReference type="KEGG" id="vie:OL234_06045"/>
<gene>
    <name evidence="2" type="ORF">OL234_06045</name>
</gene>
<reference evidence="2" key="1">
    <citation type="submission" date="2022-10" db="EMBL/GenBank/DDBJ databases">
        <title>Vagococcus sp. isolated from poultry meat.</title>
        <authorList>
            <person name="Johansson P."/>
            <person name="Bjorkroth J."/>
        </authorList>
    </citation>
    <scope>NUCLEOTIDE SEQUENCE</scope>
    <source>
        <strain evidence="2">STAA11</strain>
    </source>
</reference>
<dbReference type="Proteomes" id="UP001179647">
    <property type="component" value="Chromosome"/>
</dbReference>
<evidence type="ECO:0000313" key="3">
    <source>
        <dbReference type="Proteomes" id="UP001179647"/>
    </source>
</evidence>
<dbReference type="CDD" id="cd03024">
    <property type="entry name" value="DsbA_FrnE"/>
    <property type="match status" value="1"/>
</dbReference>
<organism evidence="2 3">
    <name type="scientific">Vagococcus intermedius</name>
    <dbReference type="NCBI Taxonomy" id="2991418"/>
    <lineage>
        <taxon>Bacteria</taxon>
        <taxon>Bacillati</taxon>
        <taxon>Bacillota</taxon>
        <taxon>Bacilli</taxon>
        <taxon>Lactobacillales</taxon>
        <taxon>Enterococcaceae</taxon>
        <taxon>Vagococcus</taxon>
    </lineage>
</organism>
<dbReference type="SUPFAM" id="SSF52833">
    <property type="entry name" value="Thioredoxin-like"/>
    <property type="match status" value="1"/>
</dbReference>
<dbReference type="EMBL" id="CP110232">
    <property type="protein sequence ID" value="WEG72548.1"/>
    <property type="molecule type" value="Genomic_DNA"/>
</dbReference>
<feature type="domain" description="DSBA-like thioredoxin" evidence="1">
    <location>
        <begin position="3"/>
        <end position="206"/>
    </location>
</feature>
<dbReference type="InterPro" id="IPR001853">
    <property type="entry name" value="DSBA-like_thioredoxin_dom"/>
</dbReference>
<evidence type="ECO:0000313" key="2">
    <source>
        <dbReference type="EMBL" id="WEG72548.1"/>
    </source>
</evidence>
<name>A0AAF0CT98_9ENTE</name>
<proteinExistence type="predicted"/>
<keyword evidence="3" id="KW-1185">Reference proteome</keyword>
<dbReference type="AlphaFoldDB" id="A0AAF0CT98"/>
<evidence type="ECO:0000259" key="1">
    <source>
        <dbReference type="Pfam" id="PF01323"/>
    </source>
</evidence>
<dbReference type="GO" id="GO:0016491">
    <property type="term" value="F:oxidoreductase activity"/>
    <property type="evidence" value="ECO:0007669"/>
    <property type="project" value="InterPro"/>
</dbReference>
<sequence length="239" mass="26702">MKIDIWSDFACPFCYIGERRLQKAINLFPYKDDITVSFKSFELDPTASNYTGIGITEALAQKYDVSVEEAAAMNQQIAEQASGVSLDFDFDKMKPTNTRNAHRLAKYAAIKGLEAELVEKLFQAYFTEGKVLSDLDVLVEIGTSIGLEEAELKTVLNNPDAFVREVCLEEEAAGKLGINSVPFMVINDKYVIKGAQPLATFSGALQQVWEEEHPNPQFEELLSVNTESQYCEGGRCRFK</sequence>
<dbReference type="RefSeq" id="WP_275468349.1">
    <property type="nucleotide sequence ID" value="NZ_CP110232.1"/>
</dbReference>
<accession>A0AAF0CT98</accession>
<dbReference type="Gene3D" id="3.40.30.10">
    <property type="entry name" value="Glutaredoxin"/>
    <property type="match status" value="1"/>
</dbReference>
<dbReference type="Pfam" id="PF01323">
    <property type="entry name" value="DSBA"/>
    <property type="match status" value="1"/>
</dbReference>
<dbReference type="PANTHER" id="PTHR13887">
    <property type="entry name" value="GLUTATHIONE S-TRANSFERASE KAPPA"/>
    <property type="match status" value="1"/>
</dbReference>
<protein>
    <submittedName>
        <fullName evidence="2">DsbA family oxidoreductase</fullName>
    </submittedName>
</protein>
<dbReference type="PANTHER" id="PTHR13887:SF41">
    <property type="entry name" value="THIOREDOXIN SUPERFAMILY PROTEIN"/>
    <property type="match status" value="1"/>
</dbReference>
<dbReference type="InterPro" id="IPR036249">
    <property type="entry name" value="Thioredoxin-like_sf"/>
</dbReference>